<proteinExistence type="evidence at transcript level"/>
<protein>
    <recommendedName>
        <fullName evidence="4">C-C motif chemokine</fullName>
    </recommendedName>
</protein>
<evidence type="ECO:0000313" key="7">
    <source>
        <dbReference type="Ensembl" id="ENSSAUP00010047281.1"/>
    </source>
</evidence>
<evidence type="ECO:0000256" key="1">
    <source>
        <dbReference type="ARBA" id="ARBA00010868"/>
    </source>
</evidence>
<dbReference type="SUPFAM" id="SSF54117">
    <property type="entry name" value="Interleukin 8-like chemokines"/>
    <property type="match status" value="1"/>
</dbReference>
<gene>
    <name evidence="7" type="primary">ccl20b</name>
</gene>
<name>D5J733_SPAAU</name>
<dbReference type="SMART" id="SM00199">
    <property type="entry name" value="SCY"/>
    <property type="match status" value="1"/>
</dbReference>
<dbReference type="GO" id="GO:0006955">
    <property type="term" value="P:immune response"/>
    <property type="evidence" value="ECO:0007669"/>
    <property type="project" value="InterPro"/>
</dbReference>
<dbReference type="InterPro" id="IPR000827">
    <property type="entry name" value="Chemokine_CC_CS"/>
</dbReference>
<sequence>MACRKDFLLTALLSLLVLSTFIDNTQSASCCLRYVRRPRSCTPMLGYTIQTINHACDIEAIIFHLPGRFVCANPKADWTQRGVACLDERRRKTTEIIEATTQANTTSA</sequence>
<feature type="chain" id="PRO_5044524014" description="C-C motif chemokine" evidence="4">
    <location>
        <begin position="28"/>
        <end position="108"/>
    </location>
</feature>
<comment type="similarity">
    <text evidence="1 4">Belongs to the intercrine beta (chemokine CC) family.</text>
</comment>
<keyword evidence="2 4" id="KW-0202">Cytokine</keyword>
<dbReference type="OMA" id="QNINNAC"/>
<dbReference type="PANTHER" id="PTHR12015">
    <property type="entry name" value="SMALL INDUCIBLE CYTOKINE A"/>
    <property type="match status" value="1"/>
</dbReference>
<evidence type="ECO:0000259" key="5">
    <source>
        <dbReference type="SMART" id="SM00199"/>
    </source>
</evidence>
<dbReference type="PROSITE" id="PS00472">
    <property type="entry name" value="SMALL_CYTOKINES_CC"/>
    <property type="match status" value="1"/>
</dbReference>
<organism evidence="6">
    <name type="scientific">Sparus aurata</name>
    <name type="common">Gilthead sea bream</name>
    <dbReference type="NCBI Taxonomy" id="8175"/>
    <lineage>
        <taxon>Eukaryota</taxon>
        <taxon>Metazoa</taxon>
        <taxon>Chordata</taxon>
        <taxon>Craniata</taxon>
        <taxon>Vertebrata</taxon>
        <taxon>Euteleostomi</taxon>
        <taxon>Actinopterygii</taxon>
        <taxon>Neopterygii</taxon>
        <taxon>Teleostei</taxon>
        <taxon>Neoteleostei</taxon>
        <taxon>Acanthomorphata</taxon>
        <taxon>Eupercaria</taxon>
        <taxon>Spariformes</taxon>
        <taxon>Sparidae</taxon>
        <taxon>Sparus</taxon>
    </lineage>
</organism>
<evidence type="ECO:0000256" key="4">
    <source>
        <dbReference type="RuleBase" id="RU361150"/>
    </source>
</evidence>
<dbReference type="EMBL" id="GU181391">
    <property type="protein sequence ID" value="ADE58983.1"/>
    <property type="molecule type" value="mRNA"/>
</dbReference>
<accession>D5J733</accession>
<dbReference type="Gene3D" id="2.40.50.40">
    <property type="match status" value="1"/>
</dbReference>
<dbReference type="InterPro" id="IPR036048">
    <property type="entry name" value="Interleukin_8-like_sf"/>
</dbReference>
<dbReference type="InterPro" id="IPR001811">
    <property type="entry name" value="Chemokine_IL8-like_dom"/>
</dbReference>
<dbReference type="Pfam" id="PF00048">
    <property type="entry name" value="IL8"/>
    <property type="match status" value="1"/>
</dbReference>
<evidence type="ECO:0000313" key="8">
    <source>
        <dbReference type="Proteomes" id="UP000472265"/>
    </source>
</evidence>
<reference evidence="7" key="4">
    <citation type="submission" date="2025-05" db="UniProtKB">
        <authorList>
            <consortium name="Ensembl"/>
        </authorList>
    </citation>
    <scope>IDENTIFICATION</scope>
</reference>
<keyword evidence="3" id="KW-1015">Disulfide bond</keyword>
<reference evidence="7" key="3">
    <citation type="submission" date="2021-04" db="EMBL/GenBank/DDBJ databases">
        <authorList>
            <consortium name="Wellcome Sanger Institute Data Sharing"/>
        </authorList>
    </citation>
    <scope>NUCLEOTIDE SEQUENCE [LARGE SCALE GENOMIC DNA]</scope>
</reference>
<dbReference type="OrthoDB" id="8870994at2759"/>
<dbReference type="GO" id="GO:0005615">
    <property type="term" value="C:extracellular space"/>
    <property type="evidence" value="ECO:0007669"/>
    <property type="project" value="UniProtKB-KW"/>
</dbReference>
<evidence type="ECO:0000313" key="6">
    <source>
        <dbReference type="EMBL" id="ADE58983.1"/>
    </source>
</evidence>
<dbReference type="GO" id="GO:0008009">
    <property type="term" value="F:chemokine activity"/>
    <property type="evidence" value="ECO:0007669"/>
    <property type="project" value="InterPro"/>
</dbReference>
<dbReference type="AlphaFoldDB" id="D5J733"/>
<dbReference type="Proteomes" id="UP000472265">
    <property type="component" value="Chromosome 19"/>
</dbReference>
<reference evidence="6" key="2">
    <citation type="journal article" date="2010" name="Mol. Immunol.">
        <title>Identification of six novel CC chemokines in gilthead seabream (Sparus aurata) implicated in the antiviral immune response.</title>
        <authorList>
            <person name="Cuesta A."/>
            <person name="Dios S."/>
            <person name="Figueras A."/>
            <person name="Novoa B."/>
            <person name="Esteban M.A."/>
            <person name="Meseguer J."/>
            <person name="Tafalla C."/>
        </authorList>
    </citation>
    <scope>NUCLEOTIDE SEQUENCE</scope>
</reference>
<dbReference type="GeneTree" id="ENSGT01030000234830"/>
<keyword evidence="4" id="KW-0732">Signal</keyword>
<dbReference type="InterPro" id="IPR039809">
    <property type="entry name" value="Chemokine_b/g/d"/>
</dbReference>
<evidence type="ECO:0000256" key="3">
    <source>
        <dbReference type="ARBA" id="ARBA00023157"/>
    </source>
</evidence>
<evidence type="ECO:0000256" key="2">
    <source>
        <dbReference type="ARBA" id="ARBA00022514"/>
    </source>
</evidence>
<feature type="signal peptide" evidence="4">
    <location>
        <begin position="1"/>
        <end position="27"/>
    </location>
</feature>
<keyword evidence="4" id="KW-0145">Chemotaxis</keyword>
<keyword evidence="8" id="KW-1185">Reference proteome</keyword>
<dbReference type="Ensembl" id="ENSSAUT00010049697.1">
    <property type="protein sequence ID" value="ENSSAUP00010047281.1"/>
    <property type="gene ID" value="ENSSAUG00010019684.1"/>
</dbReference>
<dbReference type="PANTHER" id="PTHR12015:SF190">
    <property type="entry name" value="C-C MOTIF CHEMOKINE"/>
    <property type="match status" value="1"/>
</dbReference>
<comment type="subcellular location">
    <subcellularLocation>
        <location evidence="4">Secreted</location>
    </subcellularLocation>
</comment>
<feature type="domain" description="Chemokine interleukin-8-like" evidence="5">
    <location>
        <begin position="27"/>
        <end position="86"/>
    </location>
</feature>
<reference evidence="6" key="1">
    <citation type="submission" date="2009-11" db="EMBL/GenBank/DDBJ databases">
        <authorList>
            <person name="Castellana B."/>
            <person name="Planas J."/>
            <person name="Figueras A."/>
            <person name="Novoa B."/>
        </authorList>
    </citation>
    <scope>NUCLEOTIDE SEQUENCE</scope>
</reference>
<keyword evidence="4" id="KW-0964">Secreted</keyword>